<dbReference type="EMBL" id="CAKOGL010000025">
    <property type="protein sequence ID" value="CAH2102737.1"/>
    <property type="molecule type" value="Genomic_DNA"/>
</dbReference>
<dbReference type="Proteomes" id="UP001153954">
    <property type="component" value="Unassembled WGS sequence"/>
</dbReference>
<evidence type="ECO:0000256" key="8">
    <source>
        <dbReference type="ARBA" id="ARBA00023170"/>
    </source>
</evidence>
<feature type="transmembrane region" description="Helical" evidence="10">
    <location>
        <begin position="142"/>
        <end position="165"/>
    </location>
</feature>
<reference evidence="11" key="1">
    <citation type="submission" date="2022-03" db="EMBL/GenBank/DDBJ databases">
        <authorList>
            <person name="Tunstrom K."/>
        </authorList>
    </citation>
    <scope>NUCLEOTIDE SEQUENCE</scope>
</reference>
<accession>A0AAU9UXG5</accession>
<evidence type="ECO:0000256" key="6">
    <source>
        <dbReference type="ARBA" id="ARBA00022989"/>
    </source>
</evidence>
<feature type="transmembrane region" description="Helical" evidence="10">
    <location>
        <begin position="69"/>
        <end position="87"/>
    </location>
</feature>
<evidence type="ECO:0000313" key="11">
    <source>
        <dbReference type="EMBL" id="CAH2102737.1"/>
    </source>
</evidence>
<gene>
    <name evidence="11" type="ORF">EEDITHA_LOCUS17322</name>
</gene>
<proteinExistence type="inferred from homology"/>
<dbReference type="PANTHER" id="PTHR21137">
    <property type="entry name" value="ODORANT RECEPTOR"/>
    <property type="match status" value="1"/>
</dbReference>
<keyword evidence="8 10" id="KW-0675">Receptor</keyword>
<feature type="transmembrane region" description="Helical" evidence="10">
    <location>
        <begin position="268"/>
        <end position="287"/>
    </location>
</feature>
<sequence length="347" mass="40631">MEVERPATTLNRTLKIWKYLGLWDGGTNKTIYKYYSYTFIFMLLILYNIQQTISLIYTPRKVEIMIKEVTFYFNVVAITINVVMIMIHKKTIVEVLVTLDSEEFQGTDDITNEIIKKDMAKYKIYWKGLMGLGNFAYIMKDIVPIIANFAISSYQISLPTFNYFFLNETTKNDYFSWLFAYEIVAIYAVMLYDVTSDIFMNGILFYSITQMKILNYRLRNLKAEINVELSTEDQEIIHVMELNKCLRHYDSILKYCSDIQSITRVIMFVKYGLGSTIICVLLCGLLLSQELVFAAYNSDWIPRTEPFKRSIKVFMERAKTPIVMVGLKLFPLSLETFTSVSLLQKYF</sequence>
<dbReference type="PANTHER" id="PTHR21137:SF35">
    <property type="entry name" value="ODORANT RECEPTOR 19A-RELATED"/>
    <property type="match status" value="1"/>
</dbReference>
<evidence type="ECO:0000256" key="3">
    <source>
        <dbReference type="ARBA" id="ARBA00022606"/>
    </source>
</evidence>
<comment type="caution">
    <text evidence="11">The sequence shown here is derived from an EMBL/GenBank/DDBJ whole genome shotgun (WGS) entry which is preliminary data.</text>
</comment>
<feature type="transmembrane region" description="Helical" evidence="10">
    <location>
        <begin position="34"/>
        <end position="57"/>
    </location>
</feature>
<feature type="transmembrane region" description="Helical" evidence="10">
    <location>
        <begin position="174"/>
        <end position="192"/>
    </location>
</feature>
<dbReference type="Pfam" id="PF02949">
    <property type="entry name" value="7tm_6"/>
    <property type="match status" value="2"/>
</dbReference>
<keyword evidence="12" id="KW-1185">Reference proteome</keyword>
<name>A0AAU9UXG5_EUPED</name>
<comment type="similarity">
    <text evidence="10">Belongs to the insect chemoreceptor superfamily. Heteromeric odorant receptor channel (TC 1.A.69) family.</text>
</comment>
<evidence type="ECO:0000256" key="5">
    <source>
        <dbReference type="ARBA" id="ARBA00022725"/>
    </source>
</evidence>
<dbReference type="GO" id="GO:0005549">
    <property type="term" value="F:odorant binding"/>
    <property type="evidence" value="ECO:0007669"/>
    <property type="project" value="InterPro"/>
</dbReference>
<dbReference type="GO" id="GO:0005886">
    <property type="term" value="C:plasma membrane"/>
    <property type="evidence" value="ECO:0007669"/>
    <property type="project" value="UniProtKB-SubCell"/>
</dbReference>
<keyword evidence="6 10" id="KW-1133">Transmembrane helix</keyword>
<dbReference type="InterPro" id="IPR004117">
    <property type="entry name" value="7tm6_olfct_rcpt"/>
</dbReference>
<evidence type="ECO:0000256" key="9">
    <source>
        <dbReference type="ARBA" id="ARBA00023224"/>
    </source>
</evidence>
<keyword evidence="2" id="KW-1003">Cell membrane</keyword>
<evidence type="ECO:0000256" key="10">
    <source>
        <dbReference type="RuleBase" id="RU351113"/>
    </source>
</evidence>
<comment type="caution">
    <text evidence="10">Lacks conserved residue(s) required for the propagation of feature annotation.</text>
</comment>
<keyword evidence="4 10" id="KW-0812">Transmembrane</keyword>
<comment type="subcellular location">
    <subcellularLocation>
        <location evidence="1 10">Cell membrane</location>
        <topology evidence="1 10">Multi-pass membrane protein</topology>
    </subcellularLocation>
</comment>
<dbReference type="AlphaFoldDB" id="A0AAU9UXG5"/>
<keyword evidence="9 10" id="KW-0807">Transducer</keyword>
<dbReference type="GO" id="GO:0007165">
    <property type="term" value="P:signal transduction"/>
    <property type="evidence" value="ECO:0007669"/>
    <property type="project" value="UniProtKB-KW"/>
</dbReference>
<evidence type="ECO:0000256" key="1">
    <source>
        <dbReference type="ARBA" id="ARBA00004651"/>
    </source>
</evidence>
<organism evidence="11 12">
    <name type="scientific">Euphydryas editha</name>
    <name type="common">Edith's checkerspot</name>
    <dbReference type="NCBI Taxonomy" id="104508"/>
    <lineage>
        <taxon>Eukaryota</taxon>
        <taxon>Metazoa</taxon>
        <taxon>Ecdysozoa</taxon>
        <taxon>Arthropoda</taxon>
        <taxon>Hexapoda</taxon>
        <taxon>Insecta</taxon>
        <taxon>Pterygota</taxon>
        <taxon>Neoptera</taxon>
        <taxon>Endopterygota</taxon>
        <taxon>Lepidoptera</taxon>
        <taxon>Glossata</taxon>
        <taxon>Ditrysia</taxon>
        <taxon>Papilionoidea</taxon>
        <taxon>Nymphalidae</taxon>
        <taxon>Nymphalinae</taxon>
        <taxon>Euphydryas</taxon>
    </lineage>
</organism>
<keyword evidence="3 10" id="KW-0716">Sensory transduction</keyword>
<evidence type="ECO:0000256" key="2">
    <source>
        <dbReference type="ARBA" id="ARBA00022475"/>
    </source>
</evidence>
<keyword evidence="5 10" id="KW-0552">Olfaction</keyword>
<evidence type="ECO:0000256" key="4">
    <source>
        <dbReference type="ARBA" id="ARBA00022692"/>
    </source>
</evidence>
<protein>
    <recommendedName>
        <fullName evidence="10">Odorant receptor</fullName>
    </recommendedName>
</protein>
<keyword evidence="7 10" id="KW-0472">Membrane</keyword>
<evidence type="ECO:0000313" key="12">
    <source>
        <dbReference type="Proteomes" id="UP001153954"/>
    </source>
</evidence>
<dbReference type="GO" id="GO:0004984">
    <property type="term" value="F:olfactory receptor activity"/>
    <property type="evidence" value="ECO:0007669"/>
    <property type="project" value="InterPro"/>
</dbReference>
<evidence type="ECO:0000256" key="7">
    <source>
        <dbReference type="ARBA" id="ARBA00023136"/>
    </source>
</evidence>